<proteinExistence type="predicted"/>
<accession>A0ACC0FZZ9</accession>
<protein>
    <submittedName>
        <fullName evidence="1">Uncharacterized protein</fullName>
    </submittedName>
</protein>
<evidence type="ECO:0000313" key="1">
    <source>
        <dbReference type="EMBL" id="KAI7994355.1"/>
    </source>
</evidence>
<evidence type="ECO:0000313" key="2">
    <source>
        <dbReference type="Proteomes" id="UP001060215"/>
    </source>
</evidence>
<reference evidence="1 2" key="1">
    <citation type="journal article" date="2022" name="Plant J.">
        <title>Chromosome-level genome of Camellia lanceoleosa provides a valuable resource for understanding genome evolution and self-incompatibility.</title>
        <authorList>
            <person name="Gong W."/>
            <person name="Xiao S."/>
            <person name="Wang L."/>
            <person name="Liao Z."/>
            <person name="Chang Y."/>
            <person name="Mo W."/>
            <person name="Hu G."/>
            <person name="Li W."/>
            <person name="Zhao G."/>
            <person name="Zhu H."/>
            <person name="Hu X."/>
            <person name="Ji K."/>
            <person name="Xiang X."/>
            <person name="Song Q."/>
            <person name="Yuan D."/>
            <person name="Jin S."/>
            <person name="Zhang L."/>
        </authorList>
    </citation>
    <scope>NUCLEOTIDE SEQUENCE [LARGE SCALE GENOMIC DNA]</scope>
    <source>
        <strain evidence="1">SQ_2022a</strain>
    </source>
</reference>
<sequence length="124" mass="13926">MKPFNLRSVLGPQHKYGRVHSLFWRPKSTAVDLGVSIGKNKIVQVPYEPSSLFFLGPKGIVEGVDIVEKSSIKIEESSRTHEGGGVHKASYPNNASQRNKERKKKFLKASLVLPKFKRWGIGLR</sequence>
<keyword evidence="2" id="KW-1185">Reference proteome</keyword>
<gene>
    <name evidence="1" type="ORF">LOK49_LG11G00602</name>
</gene>
<organism evidence="1 2">
    <name type="scientific">Camellia lanceoleosa</name>
    <dbReference type="NCBI Taxonomy" id="1840588"/>
    <lineage>
        <taxon>Eukaryota</taxon>
        <taxon>Viridiplantae</taxon>
        <taxon>Streptophyta</taxon>
        <taxon>Embryophyta</taxon>
        <taxon>Tracheophyta</taxon>
        <taxon>Spermatophyta</taxon>
        <taxon>Magnoliopsida</taxon>
        <taxon>eudicotyledons</taxon>
        <taxon>Gunneridae</taxon>
        <taxon>Pentapetalae</taxon>
        <taxon>asterids</taxon>
        <taxon>Ericales</taxon>
        <taxon>Theaceae</taxon>
        <taxon>Camellia</taxon>
    </lineage>
</organism>
<dbReference type="Proteomes" id="UP001060215">
    <property type="component" value="Chromosome 12"/>
</dbReference>
<dbReference type="EMBL" id="CM045769">
    <property type="protein sequence ID" value="KAI7994355.1"/>
    <property type="molecule type" value="Genomic_DNA"/>
</dbReference>
<name>A0ACC0FZZ9_9ERIC</name>
<comment type="caution">
    <text evidence="1">The sequence shown here is derived from an EMBL/GenBank/DDBJ whole genome shotgun (WGS) entry which is preliminary data.</text>
</comment>